<evidence type="ECO:0000256" key="3">
    <source>
        <dbReference type="ARBA" id="ARBA00010609"/>
    </source>
</evidence>
<dbReference type="NCBIfam" id="TIGR03389">
    <property type="entry name" value="laccase"/>
    <property type="match status" value="1"/>
</dbReference>
<protein>
    <recommendedName>
        <fullName evidence="4 13">Laccase</fullName>
        <ecNumber evidence="4 13">1.10.3.2</ecNumber>
    </recommendedName>
    <alternativeName>
        <fullName evidence="13">Benzenediol:oxygen oxidoreductase</fullName>
    </alternativeName>
    <alternativeName>
        <fullName evidence="13">Diphenol oxidase</fullName>
    </alternativeName>
    <alternativeName>
        <fullName evidence="13">Urishiol oxidase</fullName>
    </alternativeName>
</protein>
<keyword evidence="5 13" id="KW-0052">Apoplast</keyword>
<feature type="domain" description="Plastocyanin-like" evidence="15">
    <location>
        <begin position="444"/>
        <end position="576"/>
    </location>
</feature>
<dbReference type="PANTHER" id="PTHR11709">
    <property type="entry name" value="MULTI-COPPER OXIDASE"/>
    <property type="match status" value="1"/>
</dbReference>
<keyword evidence="17" id="KW-1185">Reference proteome</keyword>
<dbReference type="PANTHER" id="PTHR11709:SF443">
    <property type="entry name" value="LACCASE-15"/>
    <property type="match status" value="1"/>
</dbReference>
<dbReference type="GeneID" id="107414862"/>
<dbReference type="InterPro" id="IPR011707">
    <property type="entry name" value="Cu-oxidase-like_N"/>
</dbReference>
<keyword evidence="7 13" id="KW-0479">Metal-binding</keyword>
<feature type="signal peptide" evidence="13">
    <location>
        <begin position="1"/>
        <end position="23"/>
    </location>
</feature>
<dbReference type="Proteomes" id="UP001652623">
    <property type="component" value="Chromosome 8"/>
</dbReference>
<evidence type="ECO:0000256" key="11">
    <source>
        <dbReference type="ARBA" id="ARBA00023180"/>
    </source>
</evidence>
<evidence type="ECO:0000256" key="2">
    <source>
        <dbReference type="ARBA" id="ARBA00004271"/>
    </source>
</evidence>
<keyword evidence="9 13" id="KW-0560">Oxidoreductase</keyword>
<dbReference type="InterPro" id="IPR033138">
    <property type="entry name" value="Cu_oxidase_CS"/>
</dbReference>
<dbReference type="PROSITE" id="PS00080">
    <property type="entry name" value="MULTICOPPER_OXIDASE2"/>
    <property type="match status" value="1"/>
</dbReference>
<reference evidence="18" key="1">
    <citation type="submission" date="2025-08" db="UniProtKB">
        <authorList>
            <consortium name="RefSeq"/>
        </authorList>
    </citation>
    <scope>IDENTIFICATION</scope>
    <source>
        <tissue evidence="18">Seedling</tissue>
    </source>
</reference>
<dbReference type="InterPro" id="IPR034288">
    <property type="entry name" value="CuRO_1_LCC"/>
</dbReference>
<feature type="domain" description="Plastocyanin-like" evidence="16">
    <location>
        <begin position="57"/>
        <end position="171"/>
    </location>
</feature>
<dbReference type="InterPro" id="IPR034289">
    <property type="entry name" value="CuRO_3_LCC"/>
</dbReference>
<dbReference type="InterPro" id="IPR034285">
    <property type="entry name" value="CuRO_2_LCC"/>
</dbReference>
<keyword evidence="8 13" id="KW-0677">Repeat</keyword>
<comment type="similarity">
    <text evidence="3 13">Belongs to the multicopper oxidase family.</text>
</comment>
<dbReference type="PROSITE" id="PS00079">
    <property type="entry name" value="MULTICOPPER_OXIDASE1"/>
    <property type="match status" value="1"/>
</dbReference>
<evidence type="ECO:0000313" key="17">
    <source>
        <dbReference type="Proteomes" id="UP001652623"/>
    </source>
</evidence>
<keyword evidence="6 13" id="KW-0964">Secreted</keyword>
<comment type="subcellular location">
    <subcellularLocation>
        <location evidence="2 13">Secreted</location>
        <location evidence="2 13">Extracellular space</location>
        <location evidence="2 13">Apoplast</location>
    </subcellularLocation>
</comment>
<dbReference type="InterPro" id="IPR045087">
    <property type="entry name" value="Cu-oxidase_fam"/>
</dbReference>
<dbReference type="InterPro" id="IPR008972">
    <property type="entry name" value="Cupredoxin"/>
</dbReference>
<evidence type="ECO:0000256" key="10">
    <source>
        <dbReference type="ARBA" id="ARBA00023008"/>
    </source>
</evidence>
<comment type="cofactor">
    <cofactor evidence="13">
        <name>Cu cation</name>
        <dbReference type="ChEBI" id="CHEBI:23378"/>
    </cofactor>
    <text evidence="13">Binds 4 Cu cations per monomer.</text>
</comment>
<evidence type="ECO:0000256" key="12">
    <source>
        <dbReference type="ARBA" id="ARBA00023185"/>
    </source>
</evidence>
<feature type="chain" id="PRO_5044961606" description="Laccase" evidence="13">
    <location>
        <begin position="24"/>
        <end position="593"/>
    </location>
</feature>
<keyword evidence="10 13" id="KW-0186">Copper</keyword>
<evidence type="ECO:0000256" key="6">
    <source>
        <dbReference type="ARBA" id="ARBA00022525"/>
    </source>
</evidence>
<dbReference type="SUPFAM" id="SSF49503">
    <property type="entry name" value="Cupredoxins"/>
    <property type="match status" value="3"/>
</dbReference>
<evidence type="ECO:0000313" key="18">
    <source>
        <dbReference type="RefSeq" id="XP_048325936.1"/>
    </source>
</evidence>
<dbReference type="Pfam" id="PF00394">
    <property type="entry name" value="Cu-oxidase"/>
    <property type="match status" value="1"/>
</dbReference>
<dbReference type="Pfam" id="PF07731">
    <property type="entry name" value="Cu-oxidase_2"/>
    <property type="match status" value="1"/>
</dbReference>
<evidence type="ECO:0000256" key="7">
    <source>
        <dbReference type="ARBA" id="ARBA00022723"/>
    </source>
</evidence>
<gene>
    <name evidence="18" type="primary">LOC107414862</name>
</gene>
<keyword evidence="12 13" id="KW-0439">Lignin degradation</keyword>
<dbReference type="Gene3D" id="2.60.40.420">
    <property type="entry name" value="Cupredoxins - blue copper proteins"/>
    <property type="match status" value="3"/>
</dbReference>
<dbReference type="InterPro" id="IPR017761">
    <property type="entry name" value="Laccase"/>
</dbReference>
<evidence type="ECO:0000259" key="15">
    <source>
        <dbReference type="Pfam" id="PF07731"/>
    </source>
</evidence>
<evidence type="ECO:0000256" key="13">
    <source>
        <dbReference type="RuleBase" id="RU361119"/>
    </source>
</evidence>
<evidence type="ECO:0000256" key="9">
    <source>
        <dbReference type="ARBA" id="ARBA00023002"/>
    </source>
</evidence>
<dbReference type="RefSeq" id="XP_048325936.1">
    <property type="nucleotide sequence ID" value="XM_048469979.2"/>
</dbReference>
<comment type="catalytic activity">
    <reaction evidence="1 13">
        <text>4 hydroquinone + O2 = 4 benzosemiquinone + 2 H2O</text>
        <dbReference type="Rhea" id="RHEA:11276"/>
        <dbReference type="ChEBI" id="CHEBI:15377"/>
        <dbReference type="ChEBI" id="CHEBI:15379"/>
        <dbReference type="ChEBI" id="CHEBI:17594"/>
        <dbReference type="ChEBI" id="CHEBI:17977"/>
        <dbReference type="EC" id="1.10.3.2"/>
    </reaction>
</comment>
<dbReference type="CDD" id="cd13849">
    <property type="entry name" value="CuRO_1_LCC_plant"/>
    <property type="match status" value="1"/>
</dbReference>
<accession>A0ABM3ID63</accession>
<dbReference type="EC" id="1.10.3.2" evidence="4 13"/>
<feature type="domain" description="Plastocyanin-like" evidence="14">
    <location>
        <begin position="183"/>
        <end position="332"/>
    </location>
</feature>
<evidence type="ECO:0000256" key="8">
    <source>
        <dbReference type="ARBA" id="ARBA00022737"/>
    </source>
</evidence>
<keyword evidence="11" id="KW-0325">Glycoprotein</keyword>
<dbReference type="CDD" id="cd13875">
    <property type="entry name" value="CuRO_2_LCC_plant"/>
    <property type="match status" value="1"/>
</dbReference>
<proteinExistence type="inferred from homology"/>
<evidence type="ECO:0000259" key="14">
    <source>
        <dbReference type="Pfam" id="PF00394"/>
    </source>
</evidence>
<dbReference type="InterPro" id="IPR011706">
    <property type="entry name" value="Cu-oxidase_C"/>
</dbReference>
<dbReference type="InterPro" id="IPR002355">
    <property type="entry name" value="Cu_oxidase_Cu_BS"/>
</dbReference>
<evidence type="ECO:0000256" key="4">
    <source>
        <dbReference type="ARBA" id="ARBA00012297"/>
    </source>
</evidence>
<organism evidence="17 18">
    <name type="scientific">Ziziphus jujuba</name>
    <name type="common">Chinese jujube</name>
    <name type="synonym">Ziziphus sativa</name>
    <dbReference type="NCBI Taxonomy" id="326968"/>
    <lineage>
        <taxon>Eukaryota</taxon>
        <taxon>Viridiplantae</taxon>
        <taxon>Streptophyta</taxon>
        <taxon>Embryophyta</taxon>
        <taxon>Tracheophyta</taxon>
        <taxon>Spermatophyta</taxon>
        <taxon>Magnoliopsida</taxon>
        <taxon>eudicotyledons</taxon>
        <taxon>Gunneridae</taxon>
        <taxon>Pentapetalae</taxon>
        <taxon>rosids</taxon>
        <taxon>fabids</taxon>
        <taxon>Rosales</taxon>
        <taxon>Rhamnaceae</taxon>
        <taxon>Paliureae</taxon>
        <taxon>Ziziphus</taxon>
    </lineage>
</organism>
<dbReference type="InterPro" id="IPR001117">
    <property type="entry name" value="Cu-oxidase_2nd"/>
</dbReference>
<evidence type="ECO:0000256" key="5">
    <source>
        <dbReference type="ARBA" id="ARBA00022523"/>
    </source>
</evidence>
<dbReference type="Pfam" id="PF07732">
    <property type="entry name" value="Cu-oxidase_3"/>
    <property type="match status" value="1"/>
</dbReference>
<name>A0ABM3ID63_ZIZJJ</name>
<comment type="function">
    <text evidence="13">Lignin degradation and detoxification of lignin-derived products.</text>
</comment>
<evidence type="ECO:0000256" key="1">
    <source>
        <dbReference type="ARBA" id="ARBA00000349"/>
    </source>
</evidence>
<dbReference type="CDD" id="cd13897">
    <property type="entry name" value="CuRO_3_LCC_plant"/>
    <property type="match status" value="1"/>
</dbReference>
<evidence type="ECO:0000259" key="16">
    <source>
        <dbReference type="Pfam" id="PF07732"/>
    </source>
</evidence>
<keyword evidence="13" id="KW-0732">Signal</keyword>
<sequence length="593" mass="66541">MKPLLSFQLLGVLFLVDILHCQALVHRRTFVYVSDPQTSKPNGTCQLEINIYKPLQVKEVPYTRLCSTKNILTVNGQFPGPTLYARKGDTIIVDVHNKGNQNITIHWHGVKQPRNPWSDGPEYITQCPIQPGAKFSQKIILSTEEGTLWWHAHSEWDRATVCGALVIYPKKGTNYPFSKPHAEFPLILGEWWKEDIEELYTEFLKSGGDPNISDALTINGQPGDLYPCSKPDTFKLMVEHSKTYLLRLINSGLQDILFFSIANHSLTIVGSDASYTKPFVTNYIAISPGQTIDFLLTADQDPHHHYYMGAKVYTATSNPFDNTTTTALLHYGDFTPSNSPPFSPYLAPYNDTNSSVSFTGRLRSLADKIHSVVDVPLNINDRLFFTLSINTFPCRQNDSCQGPNGSRLAASVNNVSFVTPTVNSILQAYYYHANGVFGDRFPDFPETLFDFTATDLPLYLETPKSRTEVKVLEYNSTVEIVFQGTNVTAGAADHPMHLHGFSFYVVGWGFGNFDKDKDPLNYNLVDPPLQNTIAVPVNGWTTVRFKADNPGVWFMHCHVDRHMSWGMTMAFIVKNGKFPNAQILPPPPDMPPC</sequence>